<dbReference type="SUPFAM" id="SSF53933">
    <property type="entry name" value="Microbial ribonucleases"/>
    <property type="match status" value="1"/>
</dbReference>
<dbReference type="Pfam" id="PF08310">
    <property type="entry name" value="LGFP"/>
    <property type="match status" value="3"/>
</dbReference>
<feature type="region of interest" description="Disordered" evidence="3">
    <location>
        <begin position="61"/>
        <end position="176"/>
    </location>
</feature>
<dbReference type="AlphaFoldDB" id="A0A541BP57"/>
<proteinExistence type="predicted"/>
<dbReference type="EMBL" id="VIGH01000002">
    <property type="protein sequence ID" value="TQF74117.1"/>
    <property type="molecule type" value="Genomic_DNA"/>
</dbReference>
<organism evidence="5 6">
    <name type="scientific">Rhodococcus spelaei</name>
    <dbReference type="NCBI Taxonomy" id="2546320"/>
    <lineage>
        <taxon>Bacteria</taxon>
        <taxon>Bacillati</taxon>
        <taxon>Actinomycetota</taxon>
        <taxon>Actinomycetes</taxon>
        <taxon>Mycobacteriales</taxon>
        <taxon>Nocardiaceae</taxon>
        <taxon>Rhodococcus</taxon>
    </lineage>
</organism>
<dbReference type="InterPro" id="IPR013207">
    <property type="entry name" value="LGFP"/>
</dbReference>
<evidence type="ECO:0000313" key="5">
    <source>
        <dbReference type="EMBL" id="TQF74117.1"/>
    </source>
</evidence>
<reference evidence="5 6" key="1">
    <citation type="submission" date="2019-06" db="EMBL/GenBank/DDBJ databases">
        <title>Rhodococcus spaelei sp. nov., isolated from a cave.</title>
        <authorList>
            <person name="Lee S.D."/>
        </authorList>
    </citation>
    <scope>NUCLEOTIDE SEQUENCE [LARGE SCALE GENOMIC DNA]</scope>
    <source>
        <strain evidence="5 6">C9-5</strain>
    </source>
</reference>
<dbReference type="Proteomes" id="UP000316256">
    <property type="component" value="Unassembled WGS sequence"/>
</dbReference>
<keyword evidence="4" id="KW-0472">Membrane</keyword>
<name>A0A541BP57_9NOCA</name>
<keyword evidence="2" id="KW-0378">Hydrolase</keyword>
<keyword evidence="6" id="KW-1185">Reference proteome</keyword>
<evidence type="ECO:0000256" key="4">
    <source>
        <dbReference type="SAM" id="Phobius"/>
    </source>
</evidence>
<evidence type="ECO:0000256" key="1">
    <source>
        <dbReference type="ARBA" id="ARBA00022722"/>
    </source>
</evidence>
<keyword evidence="1" id="KW-0540">Nuclease</keyword>
<feature type="transmembrane region" description="Helical" evidence="4">
    <location>
        <begin position="41"/>
        <end position="62"/>
    </location>
</feature>
<feature type="compositionally biased region" description="Polar residues" evidence="3">
    <location>
        <begin position="111"/>
        <end position="121"/>
    </location>
</feature>
<dbReference type="GO" id="GO:0016787">
    <property type="term" value="F:hydrolase activity"/>
    <property type="evidence" value="ECO:0007669"/>
    <property type="project" value="UniProtKB-KW"/>
</dbReference>
<evidence type="ECO:0000256" key="3">
    <source>
        <dbReference type="SAM" id="MobiDB-lite"/>
    </source>
</evidence>
<dbReference type="GO" id="GO:0004540">
    <property type="term" value="F:RNA nuclease activity"/>
    <property type="evidence" value="ECO:0007669"/>
    <property type="project" value="InterPro"/>
</dbReference>
<feature type="compositionally biased region" description="Low complexity" evidence="3">
    <location>
        <begin position="77"/>
        <end position="92"/>
    </location>
</feature>
<comment type="caution">
    <text evidence="5">The sequence shown here is derived from an EMBL/GenBank/DDBJ whole genome shotgun (WGS) entry which is preliminary data.</text>
</comment>
<evidence type="ECO:0008006" key="7">
    <source>
        <dbReference type="Google" id="ProtNLM"/>
    </source>
</evidence>
<accession>A0A541BP57</accession>
<gene>
    <name evidence="5" type="ORF">FK531_05555</name>
</gene>
<dbReference type="InterPro" id="IPR016191">
    <property type="entry name" value="Ribonuclease/ribotoxin"/>
</dbReference>
<evidence type="ECO:0000256" key="2">
    <source>
        <dbReference type="ARBA" id="ARBA00022801"/>
    </source>
</evidence>
<dbReference type="GO" id="GO:0003723">
    <property type="term" value="F:RNA binding"/>
    <property type="evidence" value="ECO:0007669"/>
    <property type="project" value="InterPro"/>
</dbReference>
<feature type="compositionally biased region" description="Low complexity" evidence="3">
    <location>
        <begin position="127"/>
        <end position="155"/>
    </location>
</feature>
<evidence type="ECO:0000313" key="6">
    <source>
        <dbReference type="Proteomes" id="UP000316256"/>
    </source>
</evidence>
<dbReference type="Gene3D" id="3.10.450.30">
    <property type="entry name" value="Microbial ribonucleases"/>
    <property type="match status" value="1"/>
</dbReference>
<protein>
    <recommendedName>
        <fullName evidence="7">LGFP repeat-containing protein</fullName>
    </recommendedName>
</protein>
<sequence>MNDPVHRYLPGAFQESRCSLNQSSWRGHEYRRRHRKGAARALGTLAVTATLMVTGVSTAIAAPTTSPSPTPVEVEESSTATSSTPSTTTTTTTPPPTSAASDPVLKESPAASATKQRTSTPPAVPSTAVETTSPSLTTTSSAEATSSSPAPAAAANGKKIPYTGKATENPNATVVPGKMRSDREEIPEGFTKADADKAETLEAKAKDPKNARSTFGILACQYFWPSPHAVCGAILDKYLSLGGSNSFLKHPINVELGNPDGVGRRQEFLVGPIYWHPTHGAHPVVNSFMTKWGSKGWEAGILGYPTTDEAVNPDGVGRRQNFVGGTIYWHPLAAPQAAFVGGAIRDKWGQTGWEGPGGLLGYPTEDEKVVGSNGAGRMNRFERGVIYWSPTTGAHPVSGIILAEWTESGYETGYYGYPTGDEFAMNPGRKQVFQNDYIDFGTAQSISKQHYDCSLNQSWPVATSSTNWVRSNIRATCTDPKQKIEMITQYFYTAPGQSNEVNLTEAVQVATGPQPLHEFKRGYTSTCVNGTYRARTKFNIINADGGTLPPPTPHRSDPVVVSNCRTVAPVCPATMSQPDCNASVDAYLFAVRKNMAARPGYAGKSVFDNDLNHLPTPVTKWLEYDVYLPDSNNDRTAERLVIDDGDRLGKIWFSKDHFKTQGGWTGWELE</sequence>
<keyword evidence="4" id="KW-0812">Transmembrane</keyword>
<dbReference type="OrthoDB" id="2751008at2"/>
<keyword evidence="4" id="KW-1133">Transmembrane helix</keyword>